<feature type="region of interest" description="Disordered" evidence="1">
    <location>
        <begin position="77"/>
        <end position="113"/>
    </location>
</feature>
<comment type="caution">
    <text evidence="2">The sequence shown here is derived from an EMBL/GenBank/DDBJ whole genome shotgun (WGS) entry which is preliminary data.</text>
</comment>
<reference evidence="2 3" key="1">
    <citation type="submission" date="2016-07" db="EMBL/GenBank/DDBJ databases">
        <title>Pervasive Adenine N6-methylation of Active Genes in Fungi.</title>
        <authorList>
            <consortium name="DOE Joint Genome Institute"/>
            <person name="Mondo S.J."/>
            <person name="Dannebaum R.O."/>
            <person name="Kuo R.C."/>
            <person name="Labutti K."/>
            <person name="Haridas S."/>
            <person name="Kuo A."/>
            <person name="Salamov A."/>
            <person name="Ahrendt S.R."/>
            <person name="Lipzen A."/>
            <person name="Sullivan W."/>
            <person name="Andreopoulos W.B."/>
            <person name="Clum A."/>
            <person name="Lindquist E."/>
            <person name="Daum C."/>
            <person name="Ramamoorthy G.K."/>
            <person name="Gryganskyi A."/>
            <person name="Culley D."/>
            <person name="Magnuson J.K."/>
            <person name="James T.Y."/>
            <person name="O'Malley M.A."/>
            <person name="Stajich J.E."/>
            <person name="Spatafora J.W."/>
            <person name="Visel A."/>
            <person name="Grigoriev I.V."/>
        </authorList>
    </citation>
    <scope>NUCLEOTIDE SEQUENCE [LARGE SCALE GENOMIC DNA]</scope>
    <source>
        <strain evidence="2 3">PL171</strain>
    </source>
</reference>
<name>A0A1Y2HYS2_9FUNG</name>
<dbReference type="Proteomes" id="UP000193411">
    <property type="component" value="Unassembled WGS sequence"/>
</dbReference>
<feature type="compositionally biased region" description="Basic residues" evidence="1">
    <location>
        <begin position="80"/>
        <end position="90"/>
    </location>
</feature>
<gene>
    <name evidence="2" type="ORF">BCR44DRAFT_1283371</name>
</gene>
<sequence length="280" mass="30127">MYLDPIPHDLLADAEFLADTVRLVSGTHQLLGDMIWRDLETPMQRDLDEMNRQALSICTKFNNDLVKLRPQVAKAASKLAKLRSKHKRPAARSSPSHSTPGPVGRTPAASWTEDDDPLVHAERAHAVLEAQTIRLEHEISTTGDRMAAPRIHGVIRRIGPVARGTIAGYTNLAQAVSAMTEIGHTRAATAREVGSILCRGGGEVDVEEEWMATAPHSRRTTAGSVGLGPSAVHKRTVTWATAASVASVGQKIQASVPADATGEAARRHVKTGIFSMLRPS</sequence>
<evidence type="ECO:0000256" key="1">
    <source>
        <dbReference type="SAM" id="MobiDB-lite"/>
    </source>
</evidence>
<accession>A0A1Y2HYS2</accession>
<dbReference type="EMBL" id="MCFL01000007">
    <property type="protein sequence ID" value="ORZ38881.1"/>
    <property type="molecule type" value="Genomic_DNA"/>
</dbReference>
<evidence type="ECO:0000313" key="2">
    <source>
        <dbReference type="EMBL" id="ORZ38881.1"/>
    </source>
</evidence>
<keyword evidence="3" id="KW-1185">Reference proteome</keyword>
<evidence type="ECO:0000313" key="3">
    <source>
        <dbReference type="Proteomes" id="UP000193411"/>
    </source>
</evidence>
<organism evidence="2 3">
    <name type="scientific">Catenaria anguillulae PL171</name>
    <dbReference type="NCBI Taxonomy" id="765915"/>
    <lineage>
        <taxon>Eukaryota</taxon>
        <taxon>Fungi</taxon>
        <taxon>Fungi incertae sedis</taxon>
        <taxon>Blastocladiomycota</taxon>
        <taxon>Blastocladiomycetes</taxon>
        <taxon>Blastocladiales</taxon>
        <taxon>Catenariaceae</taxon>
        <taxon>Catenaria</taxon>
    </lineage>
</organism>
<dbReference type="OrthoDB" id="5598644at2759"/>
<proteinExistence type="predicted"/>
<protein>
    <submittedName>
        <fullName evidence="2">Uncharacterized protein</fullName>
    </submittedName>
</protein>
<dbReference type="AlphaFoldDB" id="A0A1Y2HYS2"/>